<protein>
    <submittedName>
        <fullName evidence="2">Uncharacterized protein</fullName>
    </submittedName>
</protein>
<evidence type="ECO:0000256" key="1">
    <source>
        <dbReference type="SAM" id="MobiDB-lite"/>
    </source>
</evidence>
<dbReference type="EMBL" id="LAZR01052247">
    <property type="protein sequence ID" value="KKK83386.1"/>
    <property type="molecule type" value="Genomic_DNA"/>
</dbReference>
<reference evidence="2" key="1">
    <citation type="journal article" date="2015" name="Nature">
        <title>Complex archaea that bridge the gap between prokaryotes and eukaryotes.</title>
        <authorList>
            <person name="Spang A."/>
            <person name="Saw J.H."/>
            <person name="Jorgensen S.L."/>
            <person name="Zaremba-Niedzwiedzka K."/>
            <person name="Martijn J."/>
            <person name="Lind A.E."/>
            <person name="van Eijk R."/>
            <person name="Schleper C."/>
            <person name="Guy L."/>
            <person name="Ettema T.J."/>
        </authorList>
    </citation>
    <scope>NUCLEOTIDE SEQUENCE</scope>
</reference>
<comment type="caution">
    <text evidence="2">The sequence shown here is derived from an EMBL/GenBank/DDBJ whole genome shotgun (WGS) entry which is preliminary data.</text>
</comment>
<evidence type="ECO:0000313" key="2">
    <source>
        <dbReference type="EMBL" id="KKK83386.1"/>
    </source>
</evidence>
<dbReference type="AlphaFoldDB" id="A0A0F9BG50"/>
<feature type="non-terminal residue" evidence="2">
    <location>
        <position position="1"/>
    </location>
</feature>
<feature type="region of interest" description="Disordered" evidence="1">
    <location>
        <begin position="1"/>
        <end position="39"/>
    </location>
</feature>
<proteinExistence type="predicted"/>
<sequence length="304" mass="31950">GPSGPPLRAPSFSESVGAAGERKFTLDGGSPGTGRVGAAGIRAGLDPSKGPLEGGDQFAPVVERIGPDGRGRVEGSFAITDPETGLPMDFSGEQMSRLERAQRITDLTRAAISTDPIGGPEKQSRMLRALEIANREVDSSVNEIIQGQKLAIQRQQVQNAGVVAQGQLNASIAQTLQSQAQKVTAEGALAKQVAELAANNPVVTAAMNKLELLAKNPEMDPDDRDRILAILTRELQVAGIELTESGFFADLFGAPGFTISPSAQQQGVPDPEGANDGQQELQALMSRAKAGMSAEDFQHIMEIM</sequence>
<gene>
    <name evidence="2" type="ORF">LCGC14_2793920</name>
</gene>
<organism evidence="2">
    <name type="scientific">marine sediment metagenome</name>
    <dbReference type="NCBI Taxonomy" id="412755"/>
    <lineage>
        <taxon>unclassified sequences</taxon>
        <taxon>metagenomes</taxon>
        <taxon>ecological metagenomes</taxon>
    </lineage>
</organism>
<accession>A0A0F9BG50</accession>
<name>A0A0F9BG50_9ZZZZ</name>